<feature type="transmembrane region" description="Helical" evidence="2">
    <location>
        <begin position="107"/>
        <end position="136"/>
    </location>
</feature>
<feature type="region of interest" description="Disordered" evidence="1">
    <location>
        <begin position="1079"/>
        <end position="1127"/>
    </location>
</feature>
<feature type="region of interest" description="Disordered" evidence="1">
    <location>
        <begin position="311"/>
        <end position="340"/>
    </location>
</feature>
<keyword evidence="4" id="KW-1185">Reference proteome</keyword>
<reference evidence="3" key="1">
    <citation type="submission" date="2022-06" db="EMBL/GenBank/DDBJ databases">
        <title>Aquibacillus sp. a new bacterium isolated from soil saline samples.</title>
        <authorList>
            <person name="Galisteo C."/>
            <person name="De La Haba R."/>
            <person name="Sanchez-Porro C."/>
            <person name="Ventosa A."/>
        </authorList>
    </citation>
    <scope>NUCLEOTIDE SEQUENCE</scope>
    <source>
        <strain evidence="3">3ASR75-11</strain>
    </source>
</reference>
<evidence type="ECO:0000313" key="3">
    <source>
        <dbReference type="EMBL" id="MDC3424269.1"/>
    </source>
</evidence>
<accession>A0A9X4ALY5</accession>
<comment type="caution">
    <text evidence="3">The sequence shown here is derived from an EMBL/GenBank/DDBJ whole genome shotgun (WGS) entry which is preliminary data.</text>
</comment>
<sequence length="1127" mass="121690">MFGNIADKLSEIFQGLMGTFYGWLVKPFMELRTFKGLIFGKEEDSELAYGIFTLDELQNIYQPGMNIFVALAVTGMLVGIVMAGMKISSTGINPSNRTYVFEFLKDLAIVAIVFFNLSTLYTLIFGLNYTIINAFGASYETDLIELKESVDGGDDILGDIIIGLCLLGLSVWANFYYMMRKLTLIIFMIMGPLMVALYLIPQTKGLTMGWLKEFIGTVFIQSIHAALYWIVALMATSTSGLESIILYVIFIPTSEALRSLFGLGGQTHNALSKSGAMFGMSALAGMYGSIKGAKGDKSVAGALRGAYTGTKDRLSGKKGENAEGVKSTVGGNTGTDSGTTTKAEKMLKAGQITSKMGKATFGMAGAIAGAPMGPMGSMAGSTAGFVAGGVAGGLAGRAGVAGGALALGGAKRLGKGIKSGYQSGKDSLNADKLADKKVASQMADSETSKWASENKDSFMKDMKKKFPDAHDSSLNGMWNKEVDKKRNENLEKARESVGQVRNNDGKYANAQALANKTADTLTNNWANDNREKFMEDFDKRNPLKSDMTEGEVLTRNQKKGQEWDNAVAGKRKQYTQISNDTASKMSNGLDTDKSYINKGDFANAVGEKTFNAEKNDFKSNYLASNPNATDEEIQVEFEKQNGGQRVFMQNARRAGEKIKSGQLYSGNDVNTDYLASQLATVKTNQAKGAFLKAQESKGVDPQVASHQWDAKETNEYKSNLKTVANQIPKQIPLDKGVYSNKVAQGAAAIGSGVLSTVSTTVGAKEIGAFGKDTKVGKIATAGAIGYSTGFKKSLENGQTLNPTISNAINPVASGISWATKEMKTAITTPHVAQNVEGKQANFRDSISYVSGVVGGTRGYQVGSRMGMKINPYNNAVNQKVAEVSDIEHLAQQVDDGKGNKEIARGAVQLVTTGNQSYVQVRDKTGQTQVVSRYGTGDSSLKKGGVVYQDLSVKNGSLIQDSAPYKIDSTGGKIETGQPINVNPSQLLANRNTPKNPRVLQEVQAMNQQVDGGQFTSDQVIKSTKNIRMVITKDRSYMVGQDQTGKEYRVSPYGTGDARLEDNQVRQVKYSVRNRKLHQENVLDQNQQPVDYHTSVEPKDLIPPQTNKRLSRREEFEGMRHKSLGGTL</sequence>
<proteinExistence type="predicted"/>
<evidence type="ECO:0008006" key="5">
    <source>
        <dbReference type="Google" id="ProtNLM"/>
    </source>
</evidence>
<protein>
    <recommendedName>
        <fullName evidence="5">TrbL/VirB6 plasmid conjugal transfer protein</fullName>
    </recommendedName>
</protein>
<evidence type="ECO:0000313" key="4">
    <source>
        <dbReference type="Proteomes" id="UP001145050"/>
    </source>
</evidence>
<feature type="transmembrane region" description="Helical" evidence="2">
    <location>
        <begin position="226"/>
        <end position="250"/>
    </location>
</feature>
<keyword evidence="2" id="KW-0472">Membrane</keyword>
<dbReference type="Proteomes" id="UP001145050">
    <property type="component" value="Unassembled WGS sequence"/>
</dbReference>
<dbReference type="RefSeq" id="WP_272436074.1">
    <property type="nucleotide sequence ID" value="NZ_JAMQKB010000005.1"/>
</dbReference>
<evidence type="ECO:0000256" key="1">
    <source>
        <dbReference type="SAM" id="MobiDB-lite"/>
    </source>
</evidence>
<evidence type="ECO:0000256" key="2">
    <source>
        <dbReference type="SAM" id="Phobius"/>
    </source>
</evidence>
<feature type="transmembrane region" description="Helical" evidence="2">
    <location>
        <begin position="182"/>
        <end position="200"/>
    </location>
</feature>
<keyword evidence="2" id="KW-0812">Transmembrane</keyword>
<dbReference type="AlphaFoldDB" id="A0A9X4ALY5"/>
<feature type="compositionally biased region" description="Basic and acidic residues" evidence="1">
    <location>
        <begin position="311"/>
        <end position="323"/>
    </location>
</feature>
<keyword evidence="2" id="KW-1133">Transmembrane helix</keyword>
<feature type="compositionally biased region" description="Low complexity" evidence="1">
    <location>
        <begin position="328"/>
        <end position="340"/>
    </location>
</feature>
<organism evidence="3 4">
    <name type="scientific">Terrihalobacillus insolitus</name>
    <dbReference type="NCBI Taxonomy" id="2950438"/>
    <lineage>
        <taxon>Bacteria</taxon>
        <taxon>Bacillati</taxon>
        <taxon>Bacillota</taxon>
        <taxon>Bacilli</taxon>
        <taxon>Bacillales</taxon>
        <taxon>Bacillaceae</taxon>
        <taxon>Terrihalobacillus</taxon>
    </lineage>
</organism>
<feature type="transmembrane region" description="Helical" evidence="2">
    <location>
        <begin position="156"/>
        <end position="175"/>
    </location>
</feature>
<feature type="transmembrane region" description="Helical" evidence="2">
    <location>
        <begin position="67"/>
        <end position="87"/>
    </location>
</feature>
<gene>
    <name evidence="3" type="ORF">NC797_07075</name>
</gene>
<name>A0A9X4ALY5_9BACI</name>
<dbReference type="EMBL" id="JAMQKB010000005">
    <property type="protein sequence ID" value="MDC3424269.1"/>
    <property type="molecule type" value="Genomic_DNA"/>
</dbReference>